<accession>A0A6J5Z3J2</accession>
<dbReference type="EMBL" id="CAESAN010000013">
    <property type="protein sequence ID" value="CAB4337215.1"/>
    <property type="molecule type" value="Genomic_DNA"/>
</dbReference>
<gene>
    <name evidence="1" type="ORF">UFOPK3547_00273</name>
</gene>
<organism evidence="1">
    <name type="scientific">freshwater metagenome</name>
    <dbReference type="NCBI Taxonomy" id="449393"/>
    <lineage>
        <taxon>unclassified sequences</taxon>
        <taxon>metagenomes</taxon>
        <taxon>ecological metagenomes</taxon>
    </lineage>
</organism>
<evidence type="ECO:0000313" key="1">
    <source>
        <dbReference type="EMBL" id="CAB4337215.1"/>
    </source>
</evidence>
<sequence length="74" mass="7894">MEAEYRAHVALDLLLVVGVYEEGQRRAVGAGGRLDHVGHILFAACLIEVLELLAGELGVLLEVEVAAVGNPFQL</sequence>
<dbReference type="AlphaFoldDB" id="A0A6J5Z3J2"/>
<name>A0A6J5Z3J2_9ZZZZ</name>
<reference evidence="1" key="1">
    <citation type="submission" date="2020-05" db="EMBL/GenBank/DDBJ databases">
        <authorList>
            <person name="Chiriac C."/>
            <person name="Salcher M."/>
            <person name="Ghai R."/>
            <person name="Kavagutti S V."/>
        </authorList>
    </citation>
    <scope>NUCLEOTIDE SEQUENCE</scope>
</reference>
<proteinExistence type="predicted"/>
<protein>
    <submittedName>
        <fullName evidence="1">Unannotated protein</fullName>
    </submittedName>
</protein>